<sequence>MNKDFKIPPKSVKMLTQPETLVKYFSKLIGQPFILTGKTRTDGSNIRKLIASTLEEQSLPELAILGQFEIVPPKAKGVPKITREFIDTYIVTSGTSYNLQVWNRIPAAETLLIKYDSGESLKCTDVRFVFVRIDTEKNKIASVLILTPEYIEQKFGKFGKPTIKHQLLISGKVRKEIYEREDKILSFPDSNKLSYYILNDYEPPKSGMVEEPDIKQLFSIALLKKLVAEKLIGFKLDAAATKNRGQALEKKVLELLGYEVNENDLLYGAFPDIRNQLLEVKVQDSPTVDLGKFSPEREEIVIEDSGLTTFDVRYLIALTNPKTEIIEGIILSPGKKLGELFSYVSAESYKCQRAISMTFFESHYGKAVFNPD</sequence>
<dbReference type="AlphaFoldDB" id="A0A1H5YCA3"/>
<evidence type="ECO:0000313" key="2">
    <source>
        <dbReference type="Proteomes" id="UP000236738"/>
    </source>
</evidence>
<gene>
    <name evidence="1" type="ORF">SAMN05421847_1748</name>
</gene>
<name>A0A1H5YCA3_9FLAO</name>
<keyword evidence="2" id="KW-1185">Reference proteome</keyword>
<reference evidence="2" key="1">
    <citation type="submission" date="2016-10" db="EMBL/GenBank/DDBJ databases">
        <authorList>
            <person name="Varghese N."/>
            <person name="Submissions S."/>
        </authorList>
    </citation>
    <scope>NUCLEOTIDE SEQUENCE [LARGE SCALE GENOMIC DNA]</scope>
    <source>
        <strain evidence="2">DSM 21580</strain>
    </source>
</reference>
<dbReference type="OrthoDB" id="2081270at2"/>
<dbReference type="Proteomes" id="UP000236738">
    <property type="component" value="Unassembled WGS sequence"/>
</dbReference>
<evidence type="ECO:0000313" key="1">
    <source>
        <dbReference type="EMBL" id="SEG21066.1"/>
    </source>
</evidence>
<dbReference type="RefSeq" id="WP_103913700.1">
    <property type="nucleotide sequence ID" value="NZ_FNUS01000003.1"/>
</dbReference>
<protein>
    <submittedName>
        <fullName evidence="1">Uncharacterized protein</fullName>
    </submittedName>
</protein>
<proteinExistence type="predicted"/>
<organism evidence="1 2">
    <name type="scientific">Halpernia humi</name>
    <dbReference type="NCBI Taxonomy" id="493375"/>
    <lineage>
        <taxon>Bacteria</taxon>
        <taxon>Pseudomonadati</taxon>
        <taxon>Bacteroidota</taxon>
        <taxon>Flavobacteriia</taxon>
        <taxon>Flavobacteriales</taxon>
        <taxon>Weeksellaceae</taxon>
        <taxon>Chryseobacterium group</taxon>
        <taxon>Halpernia</taxon>
    </lineage>
</organism>
<accession>A0A1H5YCA3</accession>
<dbReference type="EMBL" id="FNUS01000003">
    <property type="protein sequence ID" value="SEG21066.1"/>
    <property type="molecule type" value="Genomic_DNA"/>
</dbReference>